<reference evidence="2 3" key="1">
    <citation type="submission" date="2022-11" db="EMBL/GenBank/DDBJ databases">
        <title>Nonomuraea corallina sp. nov., a new species of the genus Nonomuraea isolated from sea side sediment in Thai sea.</title>
        <authorList>
            <person name="Ngamcharungchit C."/>
            <person name="Matsumoto A."/>
            <person name="Suriyachadkun C."/>
            <person name="Panbangred W."/>
            <person name="Inahashi Y."/>
            <person name="Intra B."/>
        </authorList>
    </citation>
    <scope>NUCLEOTIDE SEQUENCE [LARGE SCALE GENOMIC DNA]</scope>
    <source>
        <strain evidence="2 3">DSM 43553</strain>
    </source>
</reference>
<dbReference type="RefSeq" id="WP_271276127.1">
    <property type="nucleotide sequence ID" value="NZ_BAABFD010000016.1"/>
</dbReference>
<feature type="transmembrane region" description="Helical" evidence="1">
    <location>
        <begin position="21"/>
        <end position="50"/>
    </location>
</feature>
<protein>
    <recommendedName>
        <fullName evidence="4">Tripartite tricarboxylate transporter TctA family protein</fullName>
    </recommendedName>
</protein>
<keyword evidence="1" id="KW-1133">Transmembrane helix</keyword>
<organism evidence="2 3">
    <name type="scientific">Nonomuraea ferruginea</name>
    <dbReference type="NCBI Taxonomy" id="46174"/>
    <lineage>
        <taxon>Bacteria</taxon>
        <taxon>Bacillati</taxon>
        <taxon>Actinomycetota</taxon>
        <taxon>Actinomycetes</taxon>
        <taxon>Streptosporangiales</taxon>
        <taxon>Streptosporangiaceae</taxon>
        <taxon>Nonomuraea</taxon>
    </lineage>
</organism>
<keyword evidence="1" id="KW-0472">Membrane</keyword>
<evidence type="ECO:0000256" key="1">
    <source>
        <dbReference type="SAM" id="Phobius"/>
    </source>
</evidence>
<keyword evidence="3" id="KW-1185">Reference proteome</keyword>
<dbReference type="EMBL" id="JAPNUD010000021">
    <property type="protein sequence ID" value="MDA0641124.1"/>
    <property type="molecule type" value="Genomic_DNA"/>
</dbReference>
<dbReference type="PANTHER" id="PTHR35342">
    <property type="entry name" value="TRICARBOXYLIC TRANSPORT PROTEIN"/>
    <property type="match status" value="1"/>
</dbReference>
<dbReference type="Proteomes" id="UP001212498">
    <property type="component" value="Unassembled WGS sequence"/>
</dbReference>
<feature type="transmembrane region" description="Helical" evidence="1">
    <location>
        <begin position="77"/>
        <end position="97"/>
    </location>
</feature>
<dbReference type="PANTHER" id="PTHR35342:SF5">
    <property type="entry name" value="TRICARBOXYLIC TRANSPORT PROTEIN"/>
    <property type="match status" value="1"/>
</dbReference>
<sequence length="109" mass="12140">MVRRTYEELADRGLRFNAFDVYAIMFFGLLGYVLIKCGCEPAPLLLGFVIGPLLEDNPRRALIISRGDATVFLTRPISATLLALTAAALVITVLPAIRKRREQVFTEND</sequence>
<name>A0ABT4SV25_9ACTN</name>
<proteinExistence type="predicted"/>
<evidence type="ECO:0008006" key="4">
    <source>
        <dbReference type="Google" id="ProtNLM"/>
    </source>
</evidence>
<evidence type="ECO:0000313" key="2">
    <source>
        <dbReference type="EMBL" id="MDA0641124.1"/>
    </source>
</evidence>
<evidence type="ECO:0000313" key="3">
    <source>
        <dbReference type="Proteomes" id="UP001212498"/>
    </source>
</evidence>
<keyword evidence="1" id="KW-0812">Transmembrane</keyword>
<gene>
    <name evidence="2" type="ORF">OUY24_10895</name>
</gene>
<accession>A0ABT4SV25</accession>
<comment type="caution">
    <text evidence="2">The sequence shown here is derived from an EMBL/GenBank/DDBJ whole genome shotgun (WGS) entry which is preliminary data.</text>
</comment>